<protein>
    <submittedName>
        <fullName evidence="7">PGL/p-HBAD biosynthesis glycosyltransferase/MT3031</fullName>
        <ecNumber evidence="7">2.4.1.-</ecNumber>
    </submittedName>
</protein>
<dbReference type="Gene3D" id="3.90.550.10">
    <property type="entry name" value="Spore Coat Polysaccharide Biosynthesis Protein SpsA, Chain A"/>
    <property type="match status" value="1"/>
</dbReference>
<dbReference type="GO" id="GO:0005886">
    <property type="term" value="C:plasma membrane"/>
    <property type="evidence" value="ECO:0007669"/>
    <property type="project" value="UniProtKB-SubCell"/>
</dbReference>
<dbReference type="PANTHER" id="PTHR43646:SF2">
    <property type="entry name" value="GLYCOSYLTRANSFERASE 2-LIKE DOMAIN-CONTAINING PROTEIN"/>
    <property type="match status" value="1"/>
</dbReference>
<name>A0A238KGV8_9RHOB</name>
<evidence type="ECO:0000313" key="8">
    <source>
        <dbReference type="Proteomes" id="UP000220836"/>
    </source>
</evidence>
<evidence type="ECO:0000256" key="3">
    <source>
        <dbReference type="ARBA" id="ARBA00022676"/>
    </source>
</evidence>
<dbReference type="EC" id="2.4.1.-" evidence="7"/>
<organism evidence="7 8">
    <name type="scientific">Pelagimonas varians</name>
    <dbReference type="NCBI Taxonomy" id="696760"/>
    <lineage>
        <taxon>Bacteria</taxon>
        <taxon>Pseudomonadati</taxon>
        <taxon>Pseudomonadota</taxon>
        <taxon>Alphaproteobacteria</taxon>
        <taxon>Rhodobacterales</taxon>
        <taxon>Roseobacteraceae</taxon>
        <taxon>Pelagimonas</taxon>
    </lineage>
</organism>
<dbReference type="PANTHER" id="PTHR43646">
    <property type="entry name" value="GLYCOSYLTRANSFERASE"/>
    <property type="match status" value="1"/>
</dbReference>
<keyword evidence="8" id="KW-1185">Reference proteome</keyword>
<keyword evidence="4 7" id="KW-0808">Transferase</keyword>
<evidence type="ECO:0000256" key="2">
    <source>
        <dbReference type="ARBA" id="ARBA00022475"/>
    </source>
</evidence>
<dbReference type="Pfam" id="PF00535">
    <property type="entry name" value="Glycos_transf_2"/>
    <property type="match status" value="1"/>
</dbReference>
<keyword evidence="2" id="KW-1003">Cell membrane</keyword>
<keyword evidence="5" id="KW-0472">Membrane</keyword>
<gene>
    <name evidence="7" type="ORF">PEV8663_02386</name>
</gene>
<reference evidence="7 8" key="1">
    <citation type="submission" date="2017-05" db="EMBL/GenBank/DDBJ databases">
        <authorList>
            <person name="Song R."/>
            <person name="Chenine A.L."/>
            <person name="Ruprecht R.M."/>
        </authorList>
    </citation>
    <scope>NUCLEOTIDE SEQUENCE [LARGE SCALE GENOMIC DNA]</scope>
    <source>
        <strain evidence="7 8">CECT 8663</strain>
    </source>
</reference>
<evidence type="ECO:0000256" key="1">
    <source>
        <dbReference type="ARBA" id="ARBA00004236"/>
    </source>
</evidence>
<evidence type="ECO:0000259" key="6">
    <source>
        <dbReference type="Pfam" id="PF00535"/>
    </source>
</evidence>
<dbReference type="SUPFAM" id="SSF53448">
    <property type="entry name" value="Nucleotide-diphospho-sugar transferases"/>
    <property type="match status" value="1"/>
</dbReference>
<comment type="subcellular location">
    <subcellularLocation>
        <location evidence="1">Cell membrane</location>
    </subcellularLocation>
</comment>
<dbReference type="GO" id="GO:0016757">
    <property type="term" value="F:glycosyltransferase activity"/>
    <property type="evidence" value="ECO:0007669"/>
    <property type="project" value="UniProtKB-KW"/>
</dbReference>
<dbReference type="CDD" id="cd02522">
    <property type="entry name" value="GT_2_like_a"/>
    <property type="match status" value="1"/>
</dbReference>
<dbReference type="RefSeq" id="WP_097804920.1">
    <property type="nucleotide sequence ID" value="NZ_FXYH01000007.1"/>
</dbReference>
<accession>A0A238KGV8</accession>
<proteinExistence type="predicted"/>
<dbReference type="NCBIfam" id="TIGR04283">
    <property type="entry name" value="glyco_like_mftF"/>
    <property type="match status" value="1"/>
</dbReference>
<dbReference type="OrthoDB" id="5291101at2"/>
<dbReference type="AlphaFoldDB" id="A0A238KGV8"/>
<feature type="domain" description="Glycosyltransferase 2-like" evidence="6">
    <location>
        <begin position="6"/>
        <end position="116"/>
    </location>
</feature>
<dbReference type="Proteomes" id="UP000220836">
    <property type="component" value="Unassembled WGS sequence"/>
</dbReference>
<dbReference type="InterPro" id="IPR029044">
    <property type="entry name" value="Nucleotide-diphossugar_trans"/>
</dbReference>
<dbReference type="InterPro" id="IPR001173">
    <property type="entry name" value="Glyco_trans_2-like"/>
</dbReference>
<dbReference type="EMBL" id="FXYH01000007">
    <property type="protein sequence ID" value="SMX41958.1"/>
    <property type="molecule type" value="Genomic_DNA"/>
</dbReference>
<dbReference type="InterPro" id="IPR026461">
    <property type="entry name" value="Trfase_2_rSAM/seldom_assoc"/>
</dbReference>
<evidence type="ECO:0000256" key="5">
    <source>
        <dbReference type="ARBA" id="ARBA00023136"/>
    </source>
</evidence>
<evidence type="ECO:0000313" key="7">
    <source>
        <dbReference type="EMBL" id="SMX41958.1"/>
    </source>
</evidence>
<keyword evidence="3 7" id="KW-0328">Glycosyltransferase</keyword>
<evidence type="ECO:0000256" key="4">
    <source>
        <dbReference type="ARBA" id="ARBA00022679"/>
    </source>
</evidence>
<sequence>MRAPISVIIPTLNAADRLPECLAALGEGLASGYIRELIVSDGGSTDATLTIAEAAGATVVKGPASRGGQLQRGANKAQGDWLLFLHADTVLQEGWTAAVNKAMGAQGAYYFLLRFDTAGIAPRLVAGWANVRSRLFGLPYGDQGLLVDRVTYDTAQGFSDIPLMEDVALARALRGKLSPLAANALTSAEKYQRQGWARRGGRNLWTLVRYWGGVAPETLAKAYRR</sequence>